<organism evidence="1 2">
    <name type="scientific">Kingdonia uniflora</name>
    <dbReference type="NCBI Taxonomy" id="39325"/>
    <lineage>
        <taxon>Eukaryota</taxon>
        <taxon>Viridiplantae</taxon>
        <taxon>Streptophyta</taxon>
        <taxon>Embryophyta</taxon>
        <taxon>Tracheophyta</taxon>
        <taxon>Spermatophyta</taxon>
        <taxon>Magnoliopsida</taxon>
        <taxon>Ranunculales</taxon>
        <taxon>Circaeasteraceae</taxon>
        <taxon>Kingdonia</taxon>
    </lineage>
</organism>
<dbReference type="OrthoDB" id="1297232at2759"/>
<protein>
    <submittedName>
        <fullName evidence="1">Uncharacterized protein</fullName>
    </submittedName>
</protein>
<keyword evidence="2" id="KW-1185">Reference proteome</keyword>
<evidence type="ECO:0000313" key="1">
    <source>
        <dbReference type="EMBL" id="KAF6144601.1"/>
    </source>
</evidence>
<evidence type="ECO:0000313" key="2">
    <source>
        <dbReference type="Proteomes" id="UP000541444"/>
    </source>
</evidence>
<gene>
    <name evidence="1" type="ORF">GIB67_006093</name>
</gene>
<comment type="caution">
    <text evidence="1">The sequence shown here is derived from an EMBL/GenBank/DDBJ whole genome shotgun (WGS) entry which is preliminary data.</text>
</comment>
<dbReference type="Proteomes" id="UP000541444">
    <property type="component" value="Unassembled WGS sequence"/>
</dbReference>
<sequence length="140" mass="16242">NVTISHILPGNNPGDTKASPDPEFVLREDWVKFVDYCNSGKFLVYVYVIRTYPCAEERGILDEEISRVEVYIPAHTKKDKTIQCPDVIAELENTMRKDPKSIQMGPNDAITQVFNVIELIIEMYYYLSIYSYIKIWSHCK</sequence>
<name>A0A7J7LPK9_9MAGN</name>
<dbReference type="EMBL" id="JACGCM010002114">
    <property type="protein sequence ID" value="KAF6144601.1"/>
    <property type="molecule type" value="Genomic_DNA"/>
</dbReference>
<feature type="non-terminal residue" evidence="1">
    <location>
        <position position="1"/>
    </location>
</feature>
<reference evidence="1 2" key="1">
    <citation type="journal article" date="2020" name="IScience">
        <title>Genome Sequencing of the Endangered Kingdonia uniflora (Circaeasteraceae, Ranunculales) Reveals Potential Mechanisms of Evolutionary Specialization.</title>
        <authorList>
            <person name="Sun Y."/>
            <person name="Deng T."/>
            <person name="Zhang A."/>
            <person name="Moore M.J."/>
            <person name="Landis J.B."/>
            <person name="Lin N."/>
            <person name="Zhang H."/>
            <person name="Zhang X."/>
            <person name="Huang J."/>
            <person name="Zhang X."/>
            <person name="Sun H."/>
            <person name="Wang H."/>
        </authorList>
    </citation>
    <scope>NUCLEOTIDE SEQUENCE [LARGE SCALE GENOMIC DNA]</scope>
    <source>
        <strain evidence="1">TB1705</strain>
        <tissue evidence="1">Leaf</tissue>
    </source>
</reference>
<proteinExistence type="predicted"/>
<dbReference type="AlphaFoldDB" id="A0A7J7LPK9"/>
<accession>A0A7J7LPK9</accession>